<dbReference type="PANTHER" id="PTHR34383:SF3">
    <property type="entry name" value="POLYPHOSPHATE:AMP PHOSPHOTRANSFERASE"/>
    <property type="match status" value="1"/>
</dbReference>
<evidence type="ECO:0000313" key="3">
    <source>
        <dbReference type="Proteomes" id="UP000251075"/>
    </source>
</evidence>
<gene>
    <name evidence="2" type="primary">pap</name>
    <name evidence="2" type="ORF">CU669_06515</name>
</gene>
<dbReference type="SUPFAM" id="SSF52540">
    <property type="entry name" value="P-loop containing nucleoside triphosphate hydrolases"/>
    <property type="match status" value="2"/>
</dbReference>
<name>A0A364P123_9PROT</name>
<protein>
    <submittedName>
        <fullName evidence="2">Polyphosphate:AMP phosphotransferase</fullName>
    </submittedName>
</protein>
<dbReference type="InterPro" id="IPR022488">
    <property type="entry name" value="PPK2-related"/>
</dbReference>
<dbReference type="GO" id="GO:0006797">
    <property type="term" value="P:polyphosphate metabolic process"/>
    <property type="evidence" value="ECO:0007669"/>
    <property type="project" value="InterPro"/>
</dbReference>
<comment type="caution">
    <text evidence="2">The sequence shown here is derived from an EMBL/GenBank/DDBJ whole genome shotgun (WGS) entry which is preliminary data.</text>
</comment>
<dbReference type="Gene3D" id="3.40.50.300">
    <property type="entry name" value="P-loop containing nucleotide triphosphate hydrolases"/>
    <property type="match status" value="2"/>
</dbReference>
<dbReference type="GO" id="GO:0043751">
    <property type="term" value="F:polyphosphate:AMP phosphotransferase activity"/>
    <property type="evidence" value="ECO:0007669"/>
    <property type="project" value="InterPro"/>
</dbReference>
<dbReference type="RefSeq" id="WP_112143003.1">
    <property type="nucleotide sequence ID" value="NZ_PGTO01000003.1"/>
</dbReference>
<dbReference type="Pfam" id="PF03976">
    <property type="entry name" value="PPK2"/>
    <property type="match status" value="2"/>
</dbReference>
<dbReference type="Proteomes" id="UP000251075">
    <property type="component" value="Unassembled WGS sequence"/>
</dbReference>
<feature type="domain" description="Polyphosphate kinase-2-related" evidence="1">
    <location>
        <begin position="11"/>
        <end position="233"/>
    </location>
</feature>
<organism evidence="2 3">
    <name type="scientific">Paramagnetospirillum kuznetsovii</name>
    <dbReference type="NCBI Taxonomy" id="2053833"/>
    <lineage>
        <taxon>Bacteria</taxon>
        <taxon>Pseudomonadati</taxon>
        <taxon>Pseudomonadota</taxon>
        <taxon>Alphaproteobacteria</taxon>
        <taxon>Rhodospirillales</taxon>
        <taxon>Magnetospirillaceae</taxon>
        <taxon>Paramagnetospirillum</taxon>
    </lineage>
</organism>
<proteinExistence type="predicted"/>
<feature type="domain" description="Polyphosphate kinase-2-related" evidence="1">
    <location>
        <begin position="282"/>
        <end position="501"/>
    </location>
</feature>
<dbReference type="NCBIfam" id="TIGR03708">
    <property type="entry name" value="poly_P_AMP_trns"/>
    <property type="match status" value="1"/>
</dbReference>
<dbReference type="PANTHER" id="PTHR34383">
    <property type="entry name" value="POLYPHOSPHATE:AMP PHOSPHOTRANSFERASE-RELATED"/>
    <property type="match status" value="1"/>
</dbReference>
<dbReference type="AlphaFoldDB" id="A0A364P123"/>
<dbReference type="EMBL" id="PGTO01000003">
    <property type="protein sequence ID" value="RAU23021.1"/>
    <property type="molecule type" value="Genomic_DNA"/>
</dbReference>
<accession>A0A364P123</accession>
<dbReference type="OrthoDB" id="9775224at2"/>
<keyword evidence="3" id="KW-1185">Reference proteome</keyword>
<evidence type="ECO:0000259" key="1">
    <source>
        <dbReference type="Pfam" id="PF03976"/>
    </source>
</evidence>
<sequence length="511" mass="58800">MFEAAELGRKISRDEFDAMAPELRTELLALQQQLRQADFPVIVLFAGVDGAGKNETVNLINEWMDPRWIVTRAYGKPSDEERERPEFWRYWRDLPPKGKVGLFLSSWYHRPLVDRVYGKTTLAELDENLEQIVHFEKALADEGALILKFWMHLSEKAQKKRLKGLEKDPMTAWQVTKTDWEHYCLYDKFTSAAERLIMHTSKGHAPWQIVEGADSRYRSAVVLQALKDAITKHLANREAVKKVNAEIKGKAAKGKKAAAPDALVSQPSILSSLDMTQKLEGPDYTKALQEQRARLAHLYHVAKEKGVSTALVFEGWDAAGKGGTIRRLTNALNARDYQVIPIAAPTEEERAQHYLWRFWRHVARAGRVTVFDRSWYGRVLVERVEGFCTEEAWRRAYGEINDFEEQLTQHGIVMCKFWLHITSEEQLARFNSRGQIEYKKWKLTDEDWRNRESWGLYEQAVNDMVERTSTSNAPWTLIEANSKNLARVKVMRTVADALEAALGKAAKIKKK</sequence>
<keyword evidence="2" id="KW-0808">Transferase</keyword>
<dbReference type="InterPro" id="IPR022489">
    <property type="entry name" value="PolyP_AMP_Tfrase"/>
</dbReference>
<evidence type="ECO:0000313" key="2">
    <source>
        <dbReference type="EMBL" id="RAU23021.1"/>
    </source>
</evidence>
<dbReference type="InterPro" id="IPR027417">
    <property type="entry name" value="P-loop_NTPase"/>
</dbReference>
<reference evidence="2 3" key="1">
    <citation type="submission" date="2017-11" db="EMBL/GenBank/DDBJ databases">
        <title>Draft genome sequence of magnetotactic bacterium Magnetospirillum kuznetsovii LBB-42.</title>
        <authorList>
            <person name="Grouzdev D.S."/>
            <person name="Rysina M.S."/>
            <person name="Baslerov R.V."/>
            <person name="Koziaeva V."/>
        </authorList>
    </citation>
    <scope>NUCLEOTIDE SEQUENCE [LARGE SCALE GENOMIC DNA]</scope>
    <source>
        <strain evidence="2 3">LBB-42</strain>
    </source>
</reference>